<dbReference type="InterPro" id="IPR041657">
    <property type="entry name" value="HTH_17"/>
</dbReference>
<feature type="domain" description="Helix-turn-helix" evidence="1">
    <location>
        <begin position="14"/>
        <end position="63"/>
    </location>
</feature>
<dbReference type="InterPro" id="IPR009061">
    <property type="entry name" value="DNA-bd_dom_put_sf"/>
</dbReference>
<keyword evidence="3" id="KW-1185">Reference proteome</keyword>
<reference evidence="2" key="1">
    <citation type="submission" date="2023-05" db="EMBL/GenBank/DDBJ databases">
        <title>Anaerotaeda fermentans gen. nov., sp. nov., a novel anaerobic planctomycete of the new family within the order Sedimentisphaerales isolated from Taman Peninsula, Russia.</title>
        <authorList>
            <person name="Khomyakova M.A."/>
            <person name="Merkel A.Y."/>
            <person name="Slobodkin A.I."/>
        </authorList>
    </citation>
    <scope>NUCLEOTIDE SEQUENCE</scope>
    <source>
        <strain evidence="2">M17dextr</strain>
    </source>
</reference>
<dbReference type="Proteomes" id="UP001431776">
    <property type="component" value="Unassembled WGS sequence"/>
</dbReference>
<comment type="caution">
    <text evidence="2">The sequence shown here is derived from an EMBL/GenBank/DDBJ whole genome shotgun (WGS) entry which is preliminary data.</text>
</comment>
<dbReference type="GO" id="GO:0003677">
    <property type="term" value="F:DNA binding"/>
    <property type="evidence" value="ECO:0007669"/>
    <property type="project" value="InterPro"/>
</dbReference>
<sequence>MFHERTEHIVEPILLNTRQTARLLNISERTVFALVKNGDIPFVKIGRCLRFSMSDLEAFVERASKKRM</sequence>
<dbReference type="NCBIfam" id="TIGR01764">
    <property type="entry name" value="excise"/>
    <property type="match status" value="1"/>
</dbReference>
<accession>A0AAW6U1Z7</accession>
<dbReference type="AlphaFoldDB" id="A0AAW6U1Z7"/>
<protein>
    <submittedName>
        <fullName evidence="2">Helix-turn-helix domain-containing protein</fullName>
    </submittedName>
</protein>
<name>A0AAW6U1Z7_9BACT</name>
<evidence type="ECO:0000313" key="2">
    <source>
        <dbReference type="EMBL" id="MDI6450524.1"/>
    </source>
</evidence>
<organism evidence="2 3">
    <name type="scientific">Anaerobaca lacustris</name>
    <dbReference type="NCBI Taxonomy" id="3044600"/>
    <lineage>
        <taxon>Bacteria</taxon>
        <taxon>Pseudomonadati</taxon>
        <taxon>Planctomycetota</taxon>
        <taxon>Phycisphaerae</taxon>
        <taxon>Sedimentisphaerales</taxon>
        <taxon>Anaerobacaceae</taxon>
        <taxon>Anaerobaca</taxon>
    </lineage>
</organism>
<dbReference type="EMBL" id="JASCXX010000021">
    <property type="protein sequence ID" value="MDI6450524.1"/>
    <property type="molecule type" value="Genomic_DNA"/>
</dbReference>
<dbReference type="SUPFAM" id="SSF46955">
    <property type="entry name" value="Putative DNA-binding domain"/>
    <property type="match status" value="1"/>
</dbReference>
<proteinExistence type="predicted"/>
<dbReference type="InterPro" id="IPR010093">
    <property type="entry name" value="SinI_DNA-bd"/>
</dbReference>
<dbReference type="RefSeq" id="WP_349245935.1">
    <property type="nucleotide sequence ID" value="NZ_JASCXX010000021.1"/>
</dbReference>
<evidence type="ECO:0000259" key="1">
    <source>
        <dbReference type="Pfam" id="PF12728"/>
    </source>
</evidence>
<evidence type="ECO:0000313" key="3">
    <source>
        <dbReference type="Proteomes" id="UP001431776"/>
    </source>
</evidence>
<dbReference type="Pfam" id="PF12728">
    <property type="entry name" value="HTH_17"/>
    <property type="match status" value="1"/>
</dbReference>
<gene>
    <name evidence="2" type="ORF">QJ522_15800</name>
</gene>